<evidence type="ECO:0000313" key="5">
    <source>
        <dbReference type="Proteomes" id="UP000237104"/>
    </source>
</evidence>
<sequence length="328" mass="34397">MTLEVESQESVEVRPAESLEAESQAESLTTESLTTESLKTEPRKAESLRTETRKSDPRETEPPSTRSHNMRPQTIEDQAAEVVKAPSPVALVTGAGSAMGRAVVRKLLENGYAVAGIDAKPTDVAGEQHLVLVGDMNTEDGSRLAVSQAIDTFGRLDAAVLLADIGASSTLHISGTEAEGERLLARNLNSIALGIQAAVEGLSIDGHRSIVATASVAGLLADPGNWAYHASKVAMIDLVRSTALTYAARGIRVNNVASGLMRADEPNDPPATQTFGRDFSRRIPLFRLAQPSEIAAVIAFLISPAASYVTGTTLAVDGGLTASAGLVF</sequence>
<dbReference type="Proteomes" id="UP000237104">
    <property type="component" value="Unassembled WGS sequence"/>
</dbReference>
<evidence type="ECO:0000256" key="2">
    <source>
        <dbReference type="ARBA" id="ARBA00023002"/>
    </source>
</evidence>
<feature type="compositionally biased region" description="Basic and acidic residues" evidence="3">
    <location>
        <begin position="38"/>
        <end position="61"/>
    </location>
</feature>
<dbReference type="PANTHER" id="PTHR24321:SF8">
    <property type="entry name" value="ESTRADIOL 17-BETA-DEHYDROGENASE 8-RELATED"/>
    <property type="match status" value="1"/>
</dbReference>
<dbReference type="EMBL" id="PPXF01000058">
    <property type="protein sequence ID" value="POH61406.1"/>
    <property type="molecule type" value="Genomic_DNA"/>
</dbReference>
<organism evidence="4 5">
    <name type="scientific">Cryobacterium zongtaii</name>
    <dbReference type="NCBI Taxonomy" id="1259217"/>
    <lineage>
        <taxon>Bacteria</taxon>
        <taxon>Bacillati</taxon>
        <taxon>Actinomycetota</taxon>
        <taxon>Actinomycetes</taxon>
        <taxon>Micrococcales</taxon>
        <taxon>Microbacteriaceae</taxon>
        <taxon>Cryobacterium</taxon>
    </lineage>
</organism>
<feature type="region of interest" description="Disordered" evidence="3">
    <location>
        <begin position="1"/>
        <end position="72"/>
    </location>
</feature>
<comment type="caution">
    <text evidence="4">The sequence shown here is derived from an EMBL/GenBank/DDBJ whole genome shotgun (WGS) entry which is preliminary data.</text>
</comment>
<reference evidence="4 5" key="1">
    <citation type="submission" date="2018-01" db="EMBL/GenBank/DDBJ databases">
        <title>Cryobacterium sp. nov., from glaciers in China.</title>
        <authorList>
            <person name="Liu Q."/>
            <person name="Xin Y.-H."/>
        </authorList>
    </citation>
    <scope>NUCLEOTIDE SEQUENCE [LARGE SCALE GENOMIC DNA]</scope>
    <source>
        <strain evidence="4 5">TMB1-8</strain>
    </source>
</reference>
<dbReference type="SUPFAM" id="SSF51735">
    <property type="entry name" value="NAD(P)-binding Rossmann-fold domains"/>
    <property type="match status" value="1"/>
</dbReference>
<protein>
    <submittedName>
        <fullName evidence="4">Oxidoreductase</fullName>
    </submittedName>
</protein>
<evidence type="ECO:0000313" key="4">
    <source>
        <dbReference type="EMBL" id="POH61406.1"/>
    </source>
</evidence>
<dbReference type="PANTHER" id="PTHR24321">
    <property type="entry name" value="DEHYDROGENASES, SHORT CHAIN"/>
    <property type="match status" value="1"/>
</dbReference>
<gene>
    <name evidence="4" type="ORF">C3B59_12185</name>
</gene>
<proteinExistence type="inferred from homology"/>
<dbReference type="GO" id="GO:0016491">
    <property type="term" value="F:oxidoreductase activity"/>
    <property type="evidence" value="ECO:0007669"/>
    <property type="project" value="UniProtKB-KW"/>
</dbReference>
<comment type="similarity">
    <text evidence="1">Belongs to the short-chain dehydrogenases/reductases (SDR) family.</text>
</comment>
<feature type="compositionally biased region" description="Low complexity" evidence="3">
    <location>
        <begin position="18"/>
        <end position="37"/>
    </location>
</feature>
<dbReference type="InterPro" id="IPR002347">
    <property type="entry name" value="SDR_fam"/>
</dbReference>
<evidence type="ECO:0000256" key="3">
    <source>
        <dbReference type="SAM" id="MobiDB-lite"/>
    </source>
</evidence>
<accession>A0A2S3Z776</accession>
<name>A0A2S3Z776_9MICO</name>
<dbReference type="AlphaFoldDB" id="A0A2S3Z776"/>
<dbReference type="PRINTS" id="PR00081">
    <property type="entry name" value="GDHRDH"/>
</dbReference>
<dbReference type="InterPro" id="IPR036291">
    <property type="entry name" value="NAD(P)-bd_dom_sf"/>
</dbReference>
<dbReference type="Gene3D" id="3.40.50.720">
    <property type="entry name" value="NAD(P)-binding Rossmann-like Domain"/>
    <property type="match status" value="1"/>
</dbReference>
<keyword evidence="2" id="KW-0560">Oxidoreductase</keyword>
<dbReference type="OrthoDB" id="517007at2"/>
<evidence type="ECO:0000256" key="1">
    <source>
        <dbReference type="ARBA" id="ARBA00006484"/>
    </source>
</evidence>
<dbReference type="Pfam" id="PF13561">
    <property type="entry name" value="adh_short_C2"/>
    <property type="match status" value="1"/>
</dbReference>
<feature type="compositionally biased region" description="Polar residues" evidence="3">
    <location>
        <begin position="62"/>
        <end position="72"/>
    </location>
</feature>